<proteinExistence type="predicted"/>
<comment type="caution">
    <text evidence="1">The sequence shown here is derived from an EMBL/GenBank/DDBJ whole genome shotgun (WGS) entry which is preliminary data.</text>
</comment>
<protein>
    <submittedName>
        <fullName evidence="1">Uncharacterized protein</fullName>
    </submittedName>
</protein>
<name>A0ABP7VR55_9ACTN</name>
<reference evidence="2" key="1">
    <citation type="journal article" date="2019" name="Int. J. Syst. Evol. Microbiol.">
        <title>The Global Catalogue of Microorganisms (GCM) 10K type strain sequencing project: providing services to taxonomists for standard genome sequencing and annotation.</title>
        <authorList>
            <consortium name="The Broad Institute Genomics Platform"/>
            <consortium name="The Broad Institute Genome Sequencing Center for Infectious Disease"/>
            <person name="Wu L."/>
            <person name="Ma J."/>
        </authorList>
    </citation>
    <scope>NUCLEOTIDE SEQUENCE [LARGE SCALE GENOMIC DNA]</scope>
    <source>
        <strain evidence="2">JCM 16925</strain>
    </source>
</reference>
<evidence type="ECO:0000313" key="2">
    <source>
        <dbReference type="Proteomes" id="UP001499984"/>
    </source>
</evidence>
<sequence length="99" mass="10378">MGRESSREGKVVKSGDAEHRGVNALALQAAVTKDLQGLHPREDVLYASPDLAVGRVVLLLRCRQFGLAAFAAVRDDQAGAPVAAVRDDRGPSDGGLRTG</sequence>
<keyword evidence="2" id="KW-1185">Reference proteome</keyword>
<gene>
    <name evidence="1" type="ORF">GCM10022233_57200</name>
</gene>
<dbReference type="Proteomes" id="UP001499984">
    <property type="component" value="Unassembled WGS sequence"/>
</dbReference>
<accession>A0ABP7VR55</accession>
<evidence type="ECO:0000313" key="1">
    <source>
        <dbReference type="EMBL" id="GAA4072565.1"/>
    </source>
</evidence>
<dbReference type="EMBL" id="BAAAZY010000013">
    <property type="protein sequence ID" value="GAA4072565.1"/>
    <property type="molecule type" value="Genomic_DNA"/>
</dbReference>
<organism evidence="1 2">
    <name type="scientific">Streptomyces shaanxiensis</name>
    <dbReference type="NCBI Taxonomy" id="653357"/>
    <lineage>
        <taxon>Bacteria</taxon>
        <taxon>Bacillati</taxon>
        <taxon>Actinomycetota</taxon>
        <taxon>Actinomycetes</taxon>
        <taxon>Kitasatosporales</taxon>
        <taxon>Streptomycetaceae</taxon>
        <taxon>Streptomyces</taxon>
    </lineage>
</organism>